<keyword evidence="2" id="KW-1185">Reference proteome</keyword>
<dbReference type="Proteomes" id="UP001175228">
    <property type="component" value="Unassembled WGS sequence"/>
</dbReference>
<gene>
    <name evidence="1" type="ORF">EDD18DRAFT_1113375</name>
</gene>
<evidence type="ECO:0000313" key="2">
    <source>
        <dbReference type="Proteomes" id="UP001175228"/>
    </source>
</evidence>
<proteinExistence type="predicted"/>
<protein>
    <submittedName>
        <fullName evidence="1">Uncharacterized protein</fullName>
    </submittedName>
</protein>
<name>A0AA39PBZ1_9AGAR</name>
<organism evidence="1 2">
    <name type="scientific">Armillaria luteobubalina</name>
    <dbReference type="NCBI Taxonomy" id="153913"/>
    <lineage>
        <taxon>Eukaryota</taxon>
        <taxon>Fungi</taxon>
        <taxon>Dikarya</taxon>
        <taxon>Basidiomycota</taxon>
        <taxon>Agaricomycotina</taxon>
        <taxon>Agaricomycetes</taxon>
        <taxon>Agaricomycetidae</taxon>
        <taxon>Agaricales</taxon>
        <taxon>Marasmiineae</taxon>
        <taxon>Physalacriaceae</taxon>
        <taxon>Armillaria</taxon>
    </lineage>
</organism>
<dbReference type="EMBL" id="JAUEPU010000078">
    <property type="protein sequence ID" value="KAK0481011.1"/>
    <property type="molecule type" value="Genomic_DNA"/>
</dbReference>
<dbReference type="AlphaFoldDB" id="A0AA39PBZ1"/>
<evidence type="ECO:0000313" key="1">
    <source>
        <dbReference type="EMBL" id="KAK0481011.1"/>
    </source>
</evidence>
<sequence>MHRMPKKRISVMLTQKSMCPCWFKDTQVLLPTTMSTLNACLKVAKIAEASGAPYLENVAKLLKQKGKNKKEAKELCDSIADTIVVIDDLVHMHGDQDTSCYIDICGEMETYLQWMAQDIKDFKLNHCGLRGVFCVDDFRDAIQSYRRHVDDLKMDFVIHSVGDSNLKVMQIHCLLIAQAAVHHPDEFVFQIPKKPVVITAFF</sequence>
<comment type="caution">
    <text evidence="1">The sequence shown here is derived from an EMBL/GenBank/DDBJ whole genome shotgun (WGS) entry which is preliminary data.</text>
</comment>
<accession>A0AA39PBZ1</accession>
<reference evidence="1" key="1">
    <citation type="submission" date="2023-06" db="EMBL/GenBank/DDBJ databases">
        <authorList>
            <consortium name="Lawrence Berkeley National Laboratory"/>
            <person name="Ahrendt S."/>
            <person name="Sahu N."/>
            <person name="Indic B."/>
            <person name="Wong-Bajracharya J."/>
            <person name="Merenyi Z."/>
            <person name="Ke H.-M."/>
            <person name="Monk M."/>
            <person name="Kocsube S."/>
            <person name="Drula E."/>
            <person name="Lipzen A."/>
            <person name="Balint B."/>
            <person name="Henrissat B."/>
            <person name="Andreopoulos B."/>
            <person name="Martin F.M."/>
            <person name="Harder C.B."/>
            <person name="Rigling D."/>
            <person name="Ford K.L."/>
            <person name="Foster G.D."/>
            <person name="Pangilinan J."/>
            <person name="Papanicolaou A."/>
            <person name="Barry K."/>
            <person name="LaButti K."/>
            <person name="Viragh M."/>
            <person name="Koriabine M."/>
            <person name="Yan M."/>
            <person name="Riley R."/>
            <person name="Champramary S."/>
            <person name="Plett K.L."/>
            <person name="Tsai I.J."/>
            <person name="Slot J."/>
            <person name="Sipos G."/>
            <person name="Plett J."/>
            <person name="Nagy L.G."/>
            <person name="Grigoriev I.V."/>
        </authorList>
    </citation>
    <scope>NUCLEOTIDE SEQUENCE</scope>
    <source>
        <strain evidence="1">HWK02</strain>
    </source>
</reference>